<protein>
    <recommendedName>
        <fullName evidence="3">histidine kinase</fullName>
        <ecNumber evidence="3">2.7.13.3</ecNumber>
    </recommendedName>
</protein>
<dbReference type="InterPro" id="IPR029151">
    <property type="entry name" value="Sensor-like_sf"/>
</dbReference>
<evidence type="ECO:0000256" key="10">
    <source>
        <dbReference type="ARBA" id="ARBA00022840"/>
    </source>
</evidence>
<evidence type="ECO:0000256" key="2">
    <source>
        <dbReference type="ARBA" id="ARBA00004651"/>
    </source>
</evidence>
<comment type="catalytic activity">
    <reaction evidence="1">
        <text>ATP + protein L-histidine = ADP + protein N-phospho-L-histidine.</text>
        <dbReference type="EC" id="2.7.13.3"/>
    </reaction>
</comment>
<keyword evidence="9 16" id="KW-0418">Kinase</keyword>
<sequence>MLKKRVNFSLQTKIMGLIAALLILVIGLLTVTFAVQQTKEGRKQSEQLAVQTAKTISYMPPVKELFQEKRGHKGEAQEVIEQMKEQTGAYTIYVLDDKGEIKIASEKRGEAKLTRSRKILFGGSHISETKNDDRMVIRGSAPIIQEQSGYSKVIGSVAVDFLLNETEQGIKENVRKLSFMAVLVLLLGFAGAAALTKSIRKDTLGLEPQEIASLYRERNAMLRAIKEGIIATNREGVVTMMNVSAAEMLKLPEPVVDQPINDILPGAGLMSVLHQRQMLLNQEVCVNDQVFILNTKMMLQNGQTYGIVVSFRQKTELKRLIDTLTEVQKYSEDLRAQTHEFSNKLYVILGLLELGEYEAAIDLIKEEYAIQNEQHDILFKNIHSQQVQAILLGKMGKASEKKVKLSIDENSTLEPLPEHIGMSHLITIIGNLIDNAFEAVAEQNVRLVSFFITDIGRDIVIEVADTGCGIAPDKMKAIFERGYSSKGMKRGYGLANVKESVRELCGWIEVANQKGGGAVFTVFIPKEKQTREGESI</sequence>
<keyword evidence="10" id="KW-0067">ATP-binding</keyword>
<comment type="caution">
    <text evidence="16">The sequence shown here is derived from an EMBL/GenBank/DDBJ whole genome shotgun (WGS) entry which is preliminary data.</text>
</comment>
<dbReference type="GO" id="GO:0000155">
    <property type="term" value="F:phosphorelay sensor kinase activity"/>
    <property type="evidence" value="ECO:0007669"/>
    <property type="project" value="InterPro"/>
</dbReference>
<comment type="subcellular location">
    <subcellularLocation>
        <location evidence="2">Cell membrane</location>
        <topology evidence="2">Multi-pass membrane protein</topology>
    </subcellularLocation>
</comment>
<keyword evidence="7 14" id="KW-0812">Transmembrane</keyword>
<dbReference type="EC" id="2.7.13.3" evidence="3"/>
<keyword evidence="5" id="KW-0597">Phosphoprotein</keyword>
<keyword evidence="11 14" id="KW-1133">Transmembrane helix</keyword>
<feature type="domain" description="Histidine kinase" evidence="15">
    <location>
        <begin position="425"/>
        <end position="528"/>
    </location>
</feature>
<dbReference type="SUPFAM" id="SSF55874">
    <property type="entry name" value="ATPase domain of HSP90 chaperone/DNA topoisomerase II/histidine kinase"/>
    <property type="match status" value="1"/>
</dbReference>
<evidence type="ECO:0000256" key="8">
    <source>
        <dbReference type="ARBA" id="ARBA00022741"/>
    </source>
</evidence>
<dbReference type="GO" id="GO:0005886">
    <property type="term" value="C:plasma membrane"/>
    <property type="evidence" value="ECO:0007669"/>
    <property type="project" value="UniProtKB-SubCell"/>
</dbReference>
<evidence type="ECO:0000256" key="6">
    <source>
        <dbReference type="ARBA" id="ARBA00022679"/>
    </source>
</evidence>
<keyword evidence="4" id="KW-1003">Cell membrane</keyword>
<evidence type="ECO:0000256" key="5">
    <source>
        <dbReference type="ARBA" id="ARBA00022553"/>
    </source>
</evidence>
<evidence type="ECO:0000256" key="9">
    <source>
        <dbReference type="ARBA" id="ARBA00022777"/>
    </source>
</evidence>
<evidence type="ECO:0000259" key="15">
    <source>
        <dbReference type="PROSITE" id="PS50109"/>
    </source>
</evidence>
<evidence type="ECO:0000313" key="17">
    <source>
        <dbReference type="Proteomes" id="UP000185604"/>
    </source>
</evidence>
<dbReference type="SUPFAM" id="SSF55785">
    <property type="entry name" value="PYP-like sensor domain (PAS domain)"/>
    <property type="match status" value="1"/>
</dbReference>
<keyword evidence="12" id="KW-0902">Two-component regulatory system</keyword>
<dbReference type="FunFam" id="3.30.450.20:FF:000018">
    <property type="entry name" value="Sensor histidine kinase DcuS"/>
    <property type="match status" value="1"/>
</dbReference>
<dbReference type="Proteomes" id="UP000185604">
    <property type="component" value="Unassembled WGS sequence"/>
</dbReference>
<dbReference type="FunFam" id="1.10.287.130:FF:000011">
    <property type="entry name" value="Sensor histidine kinase DcuS"/>
    <property type="match status" value="1"/>
</dbReference>
<keyword evidence="8" id="KW-0547">Nucleotide-binding</keyword>
<organism evidence="16 17">
    <name type="scientific">Bacillus paralicheniformis</name>
    <dbReference type="NCBI Taxonomy" id="1648923"/>
    <lineage>
        <taxon>Bacteria</taxon>
        <taxon>Bacillati</taxon>
        <taxon>Bacillota</taxon>
        <taxon>Bacilli</taxon>
        <taxon>Bacillales</taxon>
        <taxon>Bacillaceae</taxon>
        <taxon>Bacillus</taxon>
    </lineage>
</organism>
<reference evidence="16 17" key="1">
    <citation type="journal article" date="2016" name="Front. Microbiol.">
        <title>High-Level Heat Resistance of Spores of Bacillus amyloliquefaciens and Bacillus licheniformis Results from the Presence of a spoVA Operon in a Tn1546 Transposon.</title>
        <authorList>
            <person name="Berendsen E.M."/>
            <person name="Koning R.A."/>
            <person name="Boekhorst J."/>
            <person name="de Jong A."/>
            <person name="Kuipers O.P."/>
            <person name="Wells-Bennik M.H."/>
        </authorList>
    </citation>
    <scope>NUCLEOTIDE SEQUENCE [LARGE SCALE GENOMIC DNA]</scope>
    <source>
        <strain evidence="16 17">B4121</strain>
    </source>
</reference>
<dbReference type="InterPro" id="IPR000014">
    <property type="entry name" value="PAS"/>
</dbReference>
<dbReference type="InterPro" id="IPR036890">
    <property type="entry name" value="HATPase_C_sf"/>
</dbReference>
<dbReference type="PROSITE" id="PS50109">
    <property type="entry name" value="HIS_KIN"/>
    <property type="match status" value="1"/>
</dbReference>
<dbReference type="PANTHER" id="PTHR43547">
    <property type="entry name" value="TWO-COMPONENT HISTIDINE KINASE"/>
    <property type="match status" value="1"/>
</dbReference>
<name>A0A7Z0WY13_9BACI</name>
<dbReference type="PRINTS" id="PR00344">
    <property type="entry name" value="BCTRLSENSOR"/>
</dbReference>
<dbReference type="InterPro" id="IPR039506">
    <property type="entry name" value="SPOB_a"/>
</dbReference>
<dbReference type="SMART" id="SM00387">
    <property type="entry name" value="HATPase_c"/>
    <property type="match status" value="1"/>
</dbReference>
<evidence type="ECO:0000256" key="11">
    <source>
        <dbReference type="ARBA" id="ARBA00022989"/>
    </source>
</evidence>
<dbReference type="GO" id="GO:0005524">
    <property type="term" value="F:ATP binding"/>
    <property type="evidence" value="ECO:0007669"/>
    <property type="project" value="UniProtKB-KW"/>
</dbReference>
<dbReference type="InterPro" id="IPR005467">
    <property type="entry name" value="His_kinase_dom"/>
</dbReference>
<dbReference type="Pfam" id="PF14689">
    <property type="entry name" value="SPOB_a"/>
    <property type="match status" value="1"/>
</dbReference>
<dbReference type="SUPFAM" id="SSF103190">
    <property type="entry name" value="Sensory domain-like"/>
    <property type="match status" value="1"/>
</dbReference>
<dbReference type="Pfam" id="PF02518">
    <property type="entry name" value="HATPase_c"/>
    <property type="match status" value="1"/>
</dbReference>
<evidence type="ECO:0000256" key="4">
    <source>
        <dbReference type="ARBA" id="ARBA00022475"/>
    </source>
</evidence>
<dbReference type="SMART" id="SM00091">
    <property type="entry name" value="PAS"/>
    <property type="match status" value="1"/>
</dbReference>
<dbReference type="InterPro" id="IPR016120">
    <property type="entry name" value="Sig_transdc_His_kin_SpoOB"/>
</dbReference>
<keyword evidence="6" id="KW-0808">Transferase</keyword>
<accession>A0A7Z0WY13</accession>
<dbReference type="Gene3D" id="1.10.287.130">
    <property type="match status" value="1"/>
</dbReference>
<evidence type="ECO:0000256" key="12">
    <source>
        <dbReference type="ARBA" id="ARBA00023012"/>
    </source>
</evidence>
<dbReference type="Gene3D" id="3.30.450.20">
    <property type="entry name" value="PAS domain"/>
    <property type="match status" value="2"/>
</dbReference>
<feature type="transmembrane region" description="Helical" evidence="14">
    <location>
        <begin position="177"/>
        <end position="196"/>
    </location>
</feature>
<dbReference type="PANTHER" id="PTHR43547:SF3">
    <property type="entry name" value="SENSOR PROTEIN CITS"/>
    <property type="match status" value="1"/>
</dbReference>
<evidence type="ECO:0000313" key="16">
    <source>
        <dbReference type="EMBL" id="OLF93839.1"/>
    </source>
</evidence>
<dbReference type="InterPro" id="IPR035965">
    <property type="entry name" value="PAS-like_dom_sf"/>
</dbReference>
<evidence type="ECO:0000256" key="1">
    <source>
        <dbReference type="ARBA" id="ARBA00000085"/>
    </source>
</evidence>
<dbReference type="Gene3D" id="3.30.565.10">
    <property type="entry name" value="Histidine kinase-like ATPase, C-terminal domain"/>
    <property type="match status" value="1"/>
</dbReference>
<evidence type="ECO:0000256" key="3">
    <source>
        <dbReference type="ARBA" id="ARBA00012438"/>
    </source>
</evidence>
<dbReference type="SUPFAM" id="SSF55890">
    <property type="entry name" value="Sporulation response regulatory protein Spo0B"/>
    <property type="match status" value="1"/>
</dbReference>
<gene>
    <name evidence="16" type="ORF">B4121_2209</name>
</gene>
<evidence type="ECO:0000256" key="14">
    <source>
        <dbReference type="SAM" id="Phobius"/>
    </source>
</evidence>
<dbReference type="InterPro" id="IPR003594">
    <property type="entry name" value="HATPase_dom"/>
</dbReference>
<evidence type="ECO:0000256" key="7">
    <source>
        <dbReference type="ARBA" id="ARBA00022692"/>
    </source>
</evidence>
<dbReference type="CDD" id="cd16915">
    <property type="entry name" value="HATPase_DpiB-CitA-like"/>
    <property type="match status" value="1"/>
</dbReference>
<proteinExistence type="predicted"/>
<dbReference type="EMBL" id="LKPO01000013">
    <property type="protein sequence ID" value="OLF93839.1"/>
    <property type="molecule type" value="Genomic_DNA"/>
</dbReference>
<keyword evidence="13 14" id="KW-0472">Membrane</keyword>
<evidence type="ECO:0000256" key="13">
    <source>
        <dbReference type="ARBA" id="ARBA00023136"/>
    </source>
</evidence>
<dbReference type="InterPro" id="IPR004358">
    <property type="entry name" value="Sig_transdc_His_kin-like_C"/>
</dbReference>
<dbReference type="AlphaFoldDB" id="A0A7Z0WY13"/>